<evidence type="ECO:0000256" key="7">
    <source>
        <dbReference type="SAM" id="MobiDB-lite"/>
    </source>
</evidence>
<dbReference type="SUPFAM" id="SSF89124">
    <property type="entry name" value="Nop domain"/>
    <property type="match status" value="1"/>
</dbReference>
<evidence type="ECO:0000259" key="8">
    <source>
        <dbReference type="PROSITE" id="PS51358"/>
    </source>
</evidence>
<dbReference type="Proteomes" id="UP000016924">
    <property type="component" value="Unassembled WGS sequence"/>
</dbReference>
<dbReference type="PROSITE" id="PS51358">
    <property type="entry name" value="NOP"/>
    <property type="match status" value="1"/>
</dbReference>
<dbReference type="GO" id="GO:0000452">
    <property type="term" value="P:snoRNA guided rRNA 2'-O-methylation"/>
    <property type="evidence" value="ECO:0007669"/>
    <property type="project" value="EnsemblFungi"/>
</dbReference>
<dbReference type="OrthoDB" id="6780543at2759"/>
<name>R7Z471_CONA1</name>
<dbReference type="GO" id="GO:0000494">
    <property type="term" value="P:box C/D sno(s)RNA 3'-end processing"/>
    <property type="evidence" value="ECO:0007669"/>
    <property type="project" value="EnsemblFungi"/>
</dbReference>
<evidence type="ECO:0000256" key="2">
    <source>
        <dbReference type="ARBA" id="ARBA00009211"/>
    </source>
</evidence>
<dbReference type="FunFam" id="1.10.246.90:FF:000001">
    <property type="entry name" value="Nucleolar protein 56"/>
    <property type="match status" value="1"/>
</dbReference>
<keyword evidence="4" id="KW-0539">Nucleus</keyword>
<dbReference type="InterPro" id="IPR012974">
    <property type="entry name" value="NOP58/56_N"/>
</dbReference>
<dbReference type="Pfam" id="PF01798">
    <property type="entry name" value="Nop"/>
    <property type="match status" value="1"/>
</dbReference>
<evidence type="ECO:0000313" key="10">
    <source>
        <dbReference type="Proteomes" id="UP000016924"/>
    </source>
</evidence>
<evidence type="ECO:0000256" key="3">
    <source>
        <dbReference type="ARBA" id="ARBA00022517"/>
    </source>
</evidence>
<dbReference type="SMART" id="SM00931">
    <property type="entry name" value="NOSIC"/>
    <property type="match status" value="1"/>
</dbReference>
<comment type="similarity">
    <text evidence="2">Belongs to the NOP5/NOP56 family.</text>
</comment>
<dbReference type="GO" id="GO:0030515">
    <property type="term" value="F:snoRNA binding"/>
    <property type="evidence" value="ECO:0007669"/>
    <property type="project" value="InterPro"/>
</dbReference>
<dbReference type="InterPro" id="IPR036070">
    <property type="entry name" value="Nop_dom_sf"/>
</dbReference>
<dbReference type="FunFam" id="1.10.287.4070:FF:000002">
    <property type="entry name" value="Nucleolar protein 56"/>
    <property type="match status" value="1"/>
</dbReference>
<dbReference type="OMA" id="PDNYMFA"/>
<dbReference type="Pfam" id="PF08156">
    <property type="entry name" value="NOP5NT"/>
    <property type="match status" value="1"/>
</dbReference>
<feature type="compositionally biased region" description="Basic and acidic residues" evidence="7">
    <location>
        <begin position="474"/>
        <end position="498"/>
    </location>
</feature>
<dbReference type="GO" id="GO:0031428">
    <property type="term" value="C:box C/D methylation guide snoRNP complex"/>
    <property type="evidence" value="ECO:0007669"/>
    <property type="project" value="EnsemblFungi"/>
</dbReference>
<evidence type="ECO:0000256" key="5">
    <source>
        <dbReference type="ARBA" id="ARBA00040742"/>
    </source>
</evidence>
<evidence type="ECO:0000256" key="1">
    <source>
        <dbReference type="ARBA" id="ARBA00004604"/>
    </source>
</evidence>
<dbReference type="InterPro" id="IPR002687">
    <property type="entry name" value="Nop_dom"/>
</dbReference>
<dbReference type="RefSeq" id="XP_007784279.1">
    <property type="nucleotide sequence ID" value="XM_007786089.1"/>
</dbReference>
<keyword evidence="10" id="KW-1185">Reference proteome</keyword>
<proteinExistence type="inferred from homology"/>
<dbReference type="InterPro" id="IPR012976">
    <property type="entry name" value="NOSIC"/>
</dbReference>
<dbReference type="AlphaFoldDB" id="R7Z471"/>
<comment type="function">
    <text evidence="6">Required for 60S ribosomal subunit synthesis.</text>
</comment>
<dbReference type="GeneID" id="19905531"/>
<evidence type="ECO:0000313" key="9">
    <source>
        <dbReference type="EMBL" id="EON68962.1"/>
    </source>
</evidence>
<dbReference type="Gene3D" id="1.10.287.4070">
    <property type="match status" value="1"/>
</dbReference>
<sequence>MCDYILYESSVGYAVFKVKMQGDTIGNRLAEVQNKAQDLATFAGKMVEVVTFAPFQNATQALSNANDISEGICSDYLKSTLEAALPKASKKSKVVLGVQDRNLAGSIKDAFPNLECETSETSEVVADLLRGVRMHAGKLLKQLQEGDIDKAQLGLGHAYSRGKVKFSINRNDNHIIQAIATLDQLDKAVNTFSMRVREWYSWHFPELIKIVSDNATYAKLVLFVGNKTTLSDDKLHDLAAVVNDDESVAQSIIDAARVSMGRDISETDLENVLDFAKRAVSLAGYRKSLHAYLVSKMSVVAPNLATLIGEMVGARLISKAGSLTNLSKYPASTVQILGAEKALFRALKTKGNTPKYGLIYHSSFIGRTGQKNKGRISRFLANKCSIASRIDNFSEVPTTKFGDALKKQVEDRINFYASGEPPMKNEDAMKSAMDAVLADIHIADPTAGAASDEEMADGVTAAATEQKLRQKKMRKEEKKSKKSKTEDVEMADVEAKKEKKDKKKRHSEVNGVKEEKPEGKKRRNSEADVDGEKKKKKKSKA</sequence>
<feature type="compositionally biased region" description="Basic and acidic residues" evidence="7">
    <location>
        <begin position="507"/>
        <end position="533"/>
    </location>
</feature>
<dbReference type="eggNOG" id="KOG2573">
    <property type="taxonomic scope" value="Eukaryota"/>
</dbReference>
<dbReference type="GO" id="GO:0032040">
    <property type="term" value="C:small-subunit processome"/>
    <property type="evidence" value="ECO:0007669"/>
    <property type="project" value="EnsemblFungi"/>
</dbReference>
<dbReference type="EMBL" id="JH767603">
    <property type="protein sequence ID" value="EON68962.1"/>
    <property type="molecule type" value="Genomic_DNA"/>
</dbReference>
<evidence type="ECO:0000256" key="4">
    <source>
        <dbReference type="ARBA" id="ARBA00023242"/>
    </source>
</evidence>
<dbReference type="STRING" id="1168221.R7Z471"/>
<gene>
    <name evidence="9" type="ORF">W97_08220</name>
</gene>
<dbReference type="PANTHER" id="PTHR10894">
    <property type="entry name" value="NUCLEOLAR PROTEIN 5 NUCLEOLAR PROTEIN NOP5 NOP58"/>
    <property type="match status" value="1"/>
</dbReference>
<dbReference type="PANTHER" id="PTHR10894:SF0">
    <property type="entry name" value="NUCLEOLAR PROTEIN 56"/>
    <property type="match status" value="1"/>
</dbReference>
<accession>R7Z471</accession>
<comment type="subcellular location">
    <subcellularLocation>
        <location evidence="1">Nucleus</location>
        <location evidence="1">Nucleolus</location>
    </subcellularLocation>
</comment>
<dbReference type="InterPro" id="IPR042239">
    <property type="entry name" value="Nop_C"/>
</dbReference>
<feature type="domain" description="Nop" evidence="8">
    <location>
        <begin position="300"/>
        <end position="418"/>
    </location>
</feature>
<dbReference type="Gene3D" id="1.10.246.90">
    <property type="entry name" value="Nop domain"/>
    <property type="match status" value="1"/>
</dbReference>
<feature type="region of interest" description="Disordered" evidence="7">
    <location>
        <begin position="448"/>
        <end position="541"/>
    </location>
</feature>
<dbReference type="InterPro" id="IPR045056">
    <property type="entry name" value="Nop56/Nop58"/>
</dbReference>
<keyword evidence="3" id="KW-0690">Ribosome biogenesis</keyword>
<reference evidence="10" key="1">
    <citation type="submission" date="2012-06" db="EMBL/GenBank/DDBJ databases">
        <title>The genome sequence of Coniosporium apollinis CBS 100218.</title>
        <authorList>
            <consortium name="The Broad Institute Genome Sequencing Platform"/>
            <person name="Cuomo C."/>
            <person name="Gorbushina A."/>
            <person name="Noack S."/>
            <person name="Walker B."/>
            <person name="Young S.K."/>
            <person name="Zeng Q."/>
            <person name="Gargeya S."/>
            <person name="Fitzgerald M."/>
            <person name="Haas B."/>
            <person name="Abouelleil A."/>
            <person name="Alvarado L."/>
            <person name="Arachchi H.M."/>
            <person name="Berlin A.M."/>
            <person name="Chapman S.B."/>
            <person name="Goldberg J."/>
            <person name="Griggs A."/>
            <person name="Gujja S."/>
            <person name="Hansen M."/>
            <person name="Howarth C."/>
            <person name="Imamovic A."/>
            <person name="Larimer J."/>
            <person name="McCowan C."/>
            <person name="Montmayeur A."/>
            <person name="Murphy C."/>
            <person name="Neiman D."/>
            <person name="Pearson M."/>
            <person name="Priest M."/>
            <person name="Roberts A."/>
            <person name="Saif S."/>
            <person name="Shea T."/>
            <person name="Sisk P."/>
            <person name="Sykes S."/>
            <person name="Wortman J."/>
            <person name="Nusbaum C."/>
            <person name="Birren B."/>
        </authorList>
    </citation>
    <scope>NUCLEOTIDE SEQUENCE [LARGE SCALE GENOMIC DNA]</scope>
    <source>
        <strain evidence="10">CBS 100218</strain>
    </source>
</reference>
<dbReference type="HOGENOM" id="CLU_015495_4_0_1"/>
<evidence type="ECO:0000256" key="6">
    <source>
        <dbReference type="ARBA" id="ARBA00056216"/>
    </source>
</evidence>
<protein>
    <recommendedName>
        <fullName evidence="5">Nucleolar protein 56</fullName>
    </recommendedName>
</protein>
<organism evidence="9 10">
    <name type="scientific">Coniosporium apollinis (strain CBS 100218)</name>
    <name type="common">Rock-inhabiting black yeast</name>
    <dbReference type="NCBI Taxonomy" id="1168221"/>
    <lineage>
        <taxon>Eukaryota</taxon>
        <taxon>Fungi</taxon>
        <taxon>Dikarya</taxon>
        <taxon>Ascomycota</taxon>
        <taxon>Pezizomycotina</taxon>
        <taxon>Dothideomycetes</taxon>
        <taxon>Dothideomycetes incertae sedis</taxon>
        <taxon>Coniosporium</taxon>
    </lineage>
</organism>